<dbReference type="GO" id="GO:0016052">
    <property type="term" value="P:carbohydrate catabolic process"/>
    <property type="evidence" value="ECO:0007669"/>
    <property type="project" value="TreeGrafter"/>
</dbReference>
<evidence type="ECO:0000256" key="5">
    <source>
        <dbReference type="ARBA" id="ARBA00048791"/>
    </source>
</evidence>
<evidence type="ECO:0000256" key="6">
    <source>
        <dbReference type="HAMAP-Rule" id="MF_00114"/>
    </source>
</evidence>
<evidence type="ECO:0000256" key="1">
    <source>
        <dbReference type="ARBA" id="ARBA00010936"/>
    </source>
</evidence>
<comment type="subcellular location">
    <subcellularLocation>
        <location evidence="6">Cytoplasm</location>
    </subcellularLocation>
</comment>
<evidence type="ECO:0000256" key="2">
    <source>
        <dbReference type="ARBA" id="ARBA00022490"/>
    </source>
</evidence>
<evidence type="ECO:0000256" key="4">
    <source>
        <dbReference type="ARBA" id="ARBA00023270"/>
    </source>
</evidence>
<dbReference type="Pfam" id="PF01791">
    <property type="entry name" value="DeoC"/>
    <property type="match status" value="1"/>
</dbReference>
<protein>
    <recommendedName>
        <fullName evidence="6">Deoxyribose-phosphate aldolase</fullName>
        <shortName evidence="6">DERA</shortName>
        <ecNumber evidence="6">4.1.2.4</ecNumber>
    </recommendedName>
    <alternativeName>
        <fullName evidence="6">2-deoxy-D-ribose 5-phosphate aldolase</fullName>
    </alternativeName>
    <alternativeName>
        <fullName evidence="6">Phosphodeoxyriboaldolase</fullName>
        <shortName evidence="6">Deoxyriboaldolase</shortName>
    </alternativeName>
</protein>
<dbReference type="CDD" id="cd00959">
    <property type="entry name" value="DeoC"/>
    <property type="match status" value="1"/>
</dbReference>
<dbReference type="PANTHER" id="PTHR10889:SF1">
    <property type="entry name" value="DEOXYRIBOSE-PHOSPHATE ALDOLASE"/>
    <property type="match status" value="1"/>
</dbReference>
<comment type="catalytic activity">
    <reaction evidence="5 6">
        <text>2-deoxy-D-ribose 5-phosphate = D-glyceraldehyde 3-phosphate + acetaldehyde</text>
        <dbReference type="Rhea" id="RHEA:12821"/>
        <dbReference type="ChEBI" id="CHEBI:15343"/>
        <dbReference type="ChEBI" id="CHEBI:59776"/>
        <dbReference type="ChEBI" id="CHEBI:62877"/>
        <dbReference type="EC" id="4.1.2.4"/>
    </reaction>
</comment>
<evidence type="ECO:0000256" key="3">
    <source>
        <dbReference type="ARBA" id="ARBA00023239"/>
    </source>
</evidence>
<evidence type="ECO:0000313" key="7">
    <source>
        <dbReference type="EMBL" id="RAO79433.1"/>
    </source>
</evidence>
<dbReference type="InterPro" id="IPR028581">
    <property type="entry name" value="DeoC_typeI"/>
</dbReference>
<dbReference type="SMART" id="SM01133">
    <property type="entry name" value="DeoC"/>
    <property type="match status" value="1"/>
</dbReference>
<reference evidence="7 8" key="1">
    <citation type="submission" date="2018-06" db="EMBL/GenBank/DDBJ databases">
        <title>Draft genome sequence of hyperthermophilic methanogen Methanothermobacter tenebrarum sp. MCM-B 1447.</title>
        <authorList>
            <person name="Pore S.D."/>
            <person name="Dagar S."/>
            <person name="Dhakephalkar P.K."/>
        </authorList>
    </citation>
    <scope>NUCLEOTIDE SEQUENCE [LARGE SCALE GENOMIC DNA]</scope>
    <source>
        <strain evidence="7 8">MCM B 1447</strain>
    </source>
</reference>
<keyword evidence="8" id="KW-1185">Reference proteome</keyword>
<organism evidence="7 8">
    <name type="scientific">Methanothermobacter tenebrarum</name>
    <dbReference type="NCBI Taxonomy" id="680118"/>
    <lineage>
        <taxon>Archaea</taxon>
        <taxon>Methanobacteriati</taxon>
        <taxon>Methanobacteriota</taxon>
        <taxon>Methanomada group</taxon>
        <taxon>Methanobacteria</taxon>
        <taxon>Methanobacteriales</taxon>
        <taxon>Methanobacteriaceae</taxon>
        <taxon>Methanothermobacter</taxon>
    </lineage>
</organism>
<dbReference type="EMBL" id="QLOE01000003">
    <property type="protein sequence ID" value="RAO79433.1"/>
    <property type="molecule type" value="Genomic_DNA"/>
</dbReference>
<dbReference type="Gene3D" id="3.20.20.70">
    <property type="entry name" value="Aldolase class I"/>
    <property type="match status" value="1"/>
</dbReference>
<keyword evidence="4 6" id="KW-0704">Schiff base</keyword>
<comment type="function">
    <text evidence="6">Catalyzes a reversible aldol reaction between acetaldehyde and D-glyceraldehyde 3-phosphate to generate 2-deoxy-D-ribose 5-phosphate.</text>
</comment>
<dbReference type="OrthoDB" id="31145at2157"/>
<dbReference type="GO" id="GO:0004139">
    <property type="term" value="F:deoxyribose-phosphate aldolase activity"/>
    <property type="evidence" value="ECO:0007669"/>
    <property type="project" value="UniProtKB-UniRule"/>
</dbReference>
<comment type="caution">
    <text evidence="7">The sequence shown here is derived from an EMBL/GenBank/DDBJ whole genome shotgun (WGS) entry which is preliminary data.</text>
</comment>
<dbReference type="GO" id="GO:0009264">
    <property type="term" value="P:deoxyribonucleotide catabolic process"/>
    <property type="evidence" value="ECO:0007669"/>
    <property type="project" value="UniProtKB-UniRule"/>
</dbReference>
<dbReference type="GO" id="GO:0006018">
    <property type="term" value="P:2-deoxyribose 1-phosphate catabolic process"/>
    <property type="evidence" value="ECO:0007669"/>
    <property type="project" value="UniProtKB-UniRule"/>
</dbReference>
<dbReference type="RefSeq" id="WP_112093720.1">
    <property type="nucleotide sequence ID" value="NZ_QLOE01000003.1"/>
</dbReference>
<dbReference type="AlphaFoldDB" id="A0A328PDL9"/>
<dbReference type="PANTHER" id="PTHR10889">
    <property type="entry name" value="DEOXYRIBOSE-PHOSPHATE ALDOLASE"/>
    <property type="match status" value="1"/>
</dbReference>
<dbReference type="PIRSF" id="PIRSF001357">
    <property type="entry name" value="DeoC"/>
    <property type="match status" value="1"/>
</dbReference>
<dbReference type="InterPro" id="IPR011343">
    <property type="entry name" value="DeoC"/>
</dbReference>
<dbReference type="InterPro" id="IPR013785">
    <property type="entry name" value="Aldolase_TIM"/>
</dbReference>
<dbReference type="FunFam" id="3.20.20.70:FF:000044">
    <property type="entry name" value="Deoxyribose-phosphate aldolase"/>
    <property type="match status" value="1"/>
</dbReference>
<dbReference type="UniPathway" id="UPA00002">
    <property type="reaction ID" value="UER00468"/>
</dbReference>
<comment type="pathway">
    <text evidence="6">Carbohydrate degradation; 2-deoxy-D-ribose 1-phosphate degradation; D-glyceraldehyde 3-phosphate and acetaldehyde from 2-deoxy-alpha-D-ribose 1-phosphate: step 2/2.</text>
</comment>
<feature type="active site" description="Proton donor/acceptor" evidence="6">
    <location>
        <position position="184"/>
    </location>
</feature>
<feature type="active site" description="Proton donor/acceptor" evidence="6">
    <location>
        <position position="92"/>
    </location>
</feature>
<gene>
    <name evidence="6 7" type="primary">deoC</name>
    <name evidence="7" type="ORF">DPC56_03775</name>
</gene>
<dbReference type="EC" id="4.1.2.4" evidence="6"/>
<dbReference type="Proteomes" id="UP000249782">
    <property type="component" value="Unassembled WGS sequence"/>
</dbReference>
<accession>A0A328PDL9</accession>
<dbReference type="InterPro" id="IPR002915">
    <property type="entry name" value="DeoC/FbaB/LacD_aldolase"/>
</dbReference>
<comment type="similarity">
    <text evidence="1 6">Belongs to the DeoC/FbaB aldolase family. DeoC type 1 subfamily.</text>
</comment>
<dbReference type="SUPFAM" id="SSF51569">
    <property type="entry name" value="Aldolase"/>
    <property type="match status" value="1"/>
</dbReference>
<dbReference type="NCBIfam" id="TIGR00126">
    <property type="entry name" value="deoC"/>
    <property type="match status" value="1"/>
</dbReference>
<evidence type="ECO:0000313" key="8">
    <source>
        <dbReference type="Proteomes" id="UP000249782"/>
    </source>
</evidence>
<sequence length="227" mass="24575">MEKESFARLIDHTNVKADAKKDDIIRLCKEAVHYGFGCVMVTPTNVRLASKILNGTPIKVGSVIGFPTGSTTPRVKVFEAKEAIKNGASELDMVINIGALKSRELDFVTEDIKGVVEAANGNIVKVIIETAYLTEKEKILACKISKKAGADYVKTSTAYCKLKGATLEDVKLMRSVVGKNMGVKASGGIRDLKTALAMIEAGADRIGTSSGVQIIREWEKFNFNHPL</sequence>
<name>A0A328PDL9_9EURY</name>
<proteinExistence type="inferred from homology"/>
<dbReference type="GO" id="GO:0005737">
    <property type="term" value="C:cytoplasm"/>
    <property type="evidence" value="ECO:0007669"/>
    <property type="project" value="UniProtKB-SubCell"/>
</dbReference>
<keyword evidence="3 6" id="KW-0456">Lyase</keyword>
<feature type="active site" description="Schiff-base intermediate with acetaldehyde" evidence="6">
    <location>
        <position position="154"/>
    </location>
</feature>
<dbReference type="HAMAP" id="MF_00114">
    <property type="entry name" value="DeoC_type1"/>
    <property type="match status" value="1"/>
</dbReference>
<keyword evidence="2 6" id="KW-0963">Cytoplasm</keyword>